<reference evidence="2 3" key="1">
    <citation type="submission" date="2018-11" db="EMBL/GenBank/DDBJ databases">
        <title>Genomic Encyclopedia of Type Strains, Phase IV (KMG-IV): sequencing the most valuable type-strain genomes for metagenomic binning, comparative biology and taxonomic classification.</title>
        <authorList>
            <person name="Goeker M."/>
        </authorList>
    </citation>
    <scope>NUCLEOTIDE SEQUENCE [LARGE SCALE GENOMIC DNA]</scope>
    <source>
        <strain evidence="2 3">DSM 102936</strain>
    </source>
</reference>
<gene>
    <name evidence="2" type="ORF">EDD75_1742</name>
</gene>
<protein>
    <submittedName>
        <fullName evidence="2">Uncharacterized protein</fullName>
    </submittedName>
</protein>
<dbReference type="Proteomes" id="UP000282654">
    <property type="component" value="Unassembled WGS sequence"/>
</dbReference>
<proteinExistence type="predicted"/>
<organism evidence="2 3">
    <name type="scientific">Thermodesulfitimonas autotrophica</name>
    <dbReference type="NCBI Taxonomy" id="1894989"/>
    <lineage>
        <taxon>Bacteria</taxon>
        <taxon>Bacillati</taxon>
        <taxon>Bacillota</taxon>
        <taxon>Clostridia</taxon>
        <taxon>Thermoanaerobacterales</taxon>
        <taxon>Thermoanaerobacteraceae</taxon>
        <taxon>Thermodesulfitimonas</taxon>
    </lineage>
</organism>
<keyword evidence="3" id="KW-1185">Reference proteome</keyword>
<evidence type="ECO:0000313" key="3">
    <source>
        <dbReference type="Proteomes" id="UP000282654"/>
    </source>
</evidence>
<comment type="caution">
    <text evidence="2">The sequence shown here is derived from an EMBL/GenBank/DDBJ whole genome shotgun (WGS) entry which is preliminary data.</text>
</comment>
<evidence type="ECO:0000313" key="2">
    <source>
        <dbReference type="EMBL" id="RPF42637.1"/>
    </source>
</evidence>
<accession>A0A3N5ADA5</accession>
<name>A0A3N5ADA5_9THEO</name>
<sequence length="125" mass="13562">MTFTSEGGRRPPPNAGGRMPAALLTALQQAAAAASSAYGVPKIYFARAFGNRLHYLTGYGEETYLPAVKEFIGDDLWVFIEGAERLTEEERSELVKTLRAVVATHGAAPQTQPVPPGTRKEETNR</sequence>
<dbReference type="AlphaFoldDB" id="A0A3N5ADA5"/>
<evidence type="ECO:0000256" key="1">
    <source>
        <dbReference type="SAM" id="MobiDB-lite"/>
    </source>
</evidence>
<feature type="region of interest" description="Disordered" evidence="1">
    <location>
        <begin position="105"/>
        <end position="125"/>
    </location>
</feature>
<dbReference type="EMBL" id="RKRE01000003">
    <property type="protein sequence ID" value="RPF42637.1"/>
    <property type="molecule type" value="Genomic_DNA"/>
</dbReference>